<gene>
    <name evidence="7" type="ORF">FHP25_10530</name>
</gene>
<comment type="caution">
    <text evidence="7">The sequence shown here is derived from an EMBL/GenBank/DDBJ whole genome shotgun (WGS) entry which is preliminary data.</text>
</comment>
<dbReference type="PROSITE" id="PS00059">
    <property type="entry name" value="ADH_ZINC"/>
    <property type="match status" value="1"/>
</dbReference>
<dbReference type="SUPFAM" id="SSF51735">
    <property type="entry name" value="NAD(P)-binding Rossmann-fold domains"/>
    <property type="match status" value="1"/>
</dbReference>
<name>A0A5C8PQZ1_9HYPH</name>
<dbReference type="InterPro" id="IPR013154">
    <property type="entry name" value="ADH-like_N"/>
</dbReference>
<keyword evidence="8" id="KW-1185">Reference proteome</keyword>
<dbReference type="Gene3D" id="3.40.50.720">
    <property type="entry name" value="NAD(P)-binding Rossmann-like Domain"/>
    <property type="match status" value="1"/>
</dbReference>
<dbReference type="RefSeq" id="WP_147846891.1">
    <property type="nucleotide sequence ID" value="NZ_VDUZ01000009.1"/>
</dbReference>
<evidence type="ECO:0000256" key="2">
    <source>
        <dbReference type="ARBA" id="ARBA00022833"/>
    </source>
</evidence>
<dbReference type="SMART" id="SM00829">
    <property type="entry name" value="PKS_ER"/>
    <property type="match status" value="1"/>
</dbReference>
<dbReference type="GO" id="GO:0005829">
    <property type="term" value="C:cytosol"/>
    <property type="evidence" value="ECO:0007669"/>
    <property type="project" value="TreeGrafter"/>
</dbReference>
<evidence type="ECO:0000256" key="5">
    <source>
        <dbReference type="RuleBase" id="RU361277"/>
    </source>
</evidence>
<evidence type="ECO:0000259" key="6">
    <source>
        <dbReference type="SMART" id="SM00829"/>
    </source>
</evidence>
<dbReference type="Pfam" id="PF08240">
    <property type="entry name" value="ADH_N"/>
    <property type="match status" value="1"/>
</dbReference>
<comment type="similarity">
    <text evidence="5">Belongs to the zinc-containing alcohol dehydrogenase family.</text>
</comment>
<evidence type="ECO:0000256" key="4">
    <source>
        <dbReference type="ARBA" id="ARBA00023027"/>
    </source>
</evidence>
<evidence type="ECO:0000313" key="7">
    <source>
        <dbReference type="EMBL" id="TXL77190.1"/>
    </source>
</evidence>
<dbReference type="GO" id="GO:0008270">
    <property type="term" value="F:zinc ion binding"/>
    <property type="evidence" value="ECO:0007669"/>
    <property type="project" value="InterPro"/>
</dbReference>
<dbReference type="GO" id="GO:0051903">
    <property type="term" value="F:S-(hydroxymethyl)glutathione dehydrogenase [NAD(P)+] activity"/>
    <property type="evidence" value="ECO:0007669"/>
    <property type="project" value="TreeGrafter"/>
</dbReference>
<dbReference type="InterPro" id="IPR002328">
    <property type="entry name" value="ADH_Zn_CS"/>
</dbReference>
<organism evidence="7 8">
    <name type="scientific">Vineibacter terrae</name>
    <dbReference type="NCBI Taxonomy" id="2586908"/>
    <lineage>
        <taxon>Bacteria</taxon>
        <taxon>Pseudomonadati</taxon>
        <taxon>Pseudomonadota</taxon>
        <taxon>Alphaproteobacteria</taxon>
        <taxon>Hyphomicrobiales</taxon>
        <taxon>Vineibacter</taxon>
    </lineage>
</organism>
<keyword evidence="3" id="KW-0560">Oxidoreductase</keyword>
<evidence type="ECO:0000256" key="3">
    <source>
        <dbReference type="ARBA" id="ARBA00023002"/>
    </source>
</evidence>
<dbReference type="AlphaFoldDB" id="A0A5C8PQZ1"/>
<dbReference type="GO" id="GO:0046294">
    <property type="term" value="P:formaldehyde catabolic process"/>
    <property type="evidence" value="ECO:0007669"/>
    <property type="project" value="TreeGrafter"/>
</dbReference>
<dbReference type="Pfam" id="PF00107">
    <property type="entry name" value="ADH_zinc_N"/>
    <property type="match status" value="1"/>
</dbReference>
<dbReference type="PANTHER" id="PTHR43880:SF12">
    <property type="entry name" value="ALCOHOL DEHYDROGENASE CLASS-3"/>
    <property type="match status" value="1"/>
</dbReference>
<dbReference type="InterPro" id="IPR013149">
    <property type="entry name" value="ADH-like_C"/>
</dbReference>
<dbReference type="InterPro" id="IPR011032">
    <property type="entry name" value="GroES-like_sf"/>
</dbReference>
<feature type="domain" description="Enoyl reductase (ER)" evidence="6">
    <location>
        <begin position="13"/>
        <end position="365"/>
    </location>
</feature>
<keyword evidence="1 5" id="KW-0479">Metal-binding</keyword>
<evidence type="ECO:0000256" key="1">
    <source>
        <dbReference type="ARBA" id="ARBA00022723"/>
    </source>
</evidence>
<comment type="cofactor">
    <cofactor evidence="5">
        <name>Zn(2+)</name>
        <dbReference type="ChEBI" id="CHEBI:29105"/>
    </cofactor>
</comment>
<keyword evidence="4" id="KW-0520">NAD</keyword>
<dbReference type="SUPFAM" id="SSF50129">
    <property type="entry name" value="GroES-like"/>
    <property type="match status" value="2"/>
</dbReference>
<dbReference type="Proteomes" id="UP000321638">
    <property type="component" value="Unassembled WGS sequence"/>
</dbReference>
<protein>
    <submittedName>
        <fullName evidence="7">Zn-dependent alcohol dehydrogenase</fullName>
    </submittedName>
</protein>
<dbReference type="PANTHER" id="PTHR43880">
    <property type="entry name" value="ALCOHOL DEHYDROGENASE"/>
    <property type="match status" value="1"/>
</dbReference>
<dbReference type="EMBL" id="VDUZ01000009">
    <property type="protein sequence ID" value="TXL77190.1"/>
    <property type="molecule type" value="Genomic_DNA"/>
</dbReference>
<proteinExistence type="inferred from homology"/>
<reference evidence="7 8" key="1">
    <citation type="submission" date="2019-06" db="EMBL/GenBank/DDBJ databases">
        <title>New taxonomy in bacterial strain CC-CFT640, isolated from vineyard.</title>
        <authorList>
            <person name="Lin S.-Y."/>
            <person name="Tsai C.-F."/>
            <person name="Young C.-C."/>
        </authorList>
    </citation>
    <scope>NUCLEOTIDE SEQUENCE [LARGE SCALE GENOMIC DNA]</scope>
    <source>
        <strain evidence="7 8">CC-CFT640</strain>
    </source>
</reference>
<keyword evidence="2 5" id="KW-0862">Zinc</keyword>
<sequence length="374" mass="39527">MTDFQAAILHQVGQPLAIGRVTIDRLERGDVLVRIMASGLCHTDLEVIDGSLAYPMPIILGHEGAGVVEAVGEGVEDIAAGDHVVASWNPHCGHCFYCRRDQPILCEPFTWHQPRGHLLDGASRLRAGAQAVHHFSVVSSHAQYAVVPRSGAIRVPREIPFDRACLIGCGVMTGVGAAVRVAAVQAGATVAVIGCGAVGLNVIQGARLVGAGTVIGIDRDAARRDLARTFGADLAIGAVGEDVDAGVKAATAGRGADYVFEAAGSAEGFRLATEITRPGGQLVFLGKVNVSQDVSFRWGALMGEKKITRSSYGGARPERDFPWLARCYLDGKLKLDELITARLPLARINDGFDAMRRGQTIRTVVQPWDAAGSP</sequence>
<dbReference type="InterPro" id="IPR020843">
    <property type="entry name" value="ER"/>
</dbReference>
<dbReference type="InterPro" id="IPR036291">
    <property type="entry name" value="NAD(P)-bd_dom_sf"/>
</dbReference>
<dbReference type="CDD" id="cd08279">
    <property type="entry name" value="Zn_ADH_class_III"/>
    <property type="match status" value="1"/>
</dbReference>
<evidence type="ECO:0000313" key="8">
    <source>
        <dbReference type="Proteomes" id="UP000321638"/>
    </source>
</evidence>
<dbReference type="OrthoDB" id="9770544at2"/>
<accession>A0A5C8PQZ1</accession>
<dbReference type="Gene3D" id="3.90.180.10">
    <property type="entry name" value="Medium-chain alcohol dehydrogenases, catalytic domain"/>
    <property type="match status" value="1"/>
</dbReference>